<evidence type="ECO:0000256" key="1">
    <source>
        <dbReference type="SAM" id="Phobius"/>
    </source>
</evidence>
<keyword evidence="1" id="KW-1133">Transmembrane helix</keyword>
<feature type="transmembrane region" description="Helical" evidence="1">
    <location>
        <begin position="35"/>
        <end position="53"/>
    </location>
</feature>
<dbReference type="AlphaFoldDB" id="A0A9N9B356"/>
<gene>
    <name evidence="2" type="ORF">AGERDE_LOCUS6778</name>
</gene>
<name>A0A9N9B356_9GLOM</name>
<sequence>MSSWIFLICNIEADNSFYVLECTAPGKGALPRTKVGGCITTVVIFFMIFRFTALSKDVLPEVLQASKVKKE</sequence>
<keyword evidence="1" id="KW-0472">Membrane</keyword>
<dbReference type="Proteomes" id="UP000789831">
    <property type="component" value="Unassembled WGS sequence"/>
</dbReference>
<evidence type="ECO:0000313" key="3">
    <source>
        <dbReference type="Proteomes" id="UP000789831"/>
    </source>
</evidence>
<organism evidence="2 3">
    <name type="scientific">Ambispora gerdemannii</name>
    <dbReference type="NCBI Taxonomy" id="144530"/>
    <lineage>
        <taxon>Eukaryota</taxon>
        <taxon>Fungi</taxon>
        <taxon>Fungi incertae sedis</taxon>
        <taxon>Mucoromycota</taxon>
        <taxon>Glomeromycotina</taxon>
        <taxon>Glomeromycetes</taxon>
        <taxon>Archaeosporales</taxon>
        <taxon>Ambisporaceae</taxon>
        <taxon>Ambispora</taxon>
    </lineage>
</organism>
<comment type="caution">
    <text evidence="2">The sequence shown here is derived from an EMBL/GenBank/DDBJ whole genome shotgun (WGS) entry which is preliminary data.</text>
</comment>
<dbReference type="EMBL" id="CAJVPL010001113">
    <property type="protein sequence ID" value="CAG8553291.1"/>
    <property type="molecule type" value="Genomic_DNA"/>
</dbReference>
<evidence type="ECO:0000313" key="2">
    <source>
        <dbReference type="EMBL" id="CAG8553291.1"/>
    </source>
</evidence>
<proteinExistence type="predicted"/>
<protein>
    <submittedName>
        <fullName evidence="2">7277_t:CDS:1</fullName>
    </submittedName>
</protein>
<accession>A0A9N9B356</accession>
<reference evidence="2" key="1">
    <citation type="submission" date="2021-06" db="EMBL/GenBank/DDBJ databases">
        <authorList>
            <person name="Kallberg Y."/>
            <person name="Tangrot J."/>
            <person name="Rosling A."/>
        </authorList>
    </citation>
    <scope>NUCLEOTIDE SEQUENCE</scope>
    <source>
        <strain evidence="2">MT106</strain>
    </source>
</reference>
<keyword evidence="1" id="KW-0812">Transmembrane</keyword>
<keyword evidence="3" id="KW-1185">Reference proteome</keyword>